<feature type="transmembrane region" description="Helical" evidence="1">
    <location>
        <begin position="109"/>
        <end position="131"/>
    </location>
</feature>
<comment type="caution">
    <text evidence="2">The sequence shown here is derived from an EMBL/GenBank/DDBJ whole genome shotgun (WGS) entry which is preliminary data.</text>
</comment>
<keyword evidence="1" id="KW-0812">Transmembrane</keyword>
<reference evidence="2 3" key="1">
    <citation type="journal article" date="2016" name="Nat. Commun.">
        <title>Thousands of microbial genomes shed light on interconnected biogeochemical processes in an aquifer system.</title>
        <authorList>
            <person name="Anantharaman K."/>
            <person name="Brown C.T."/>
            <person name="Hug L.A."/>
            <person name="Sharon I."/>
            <person name="Castelle C.J."/>
            <person name="Probst A.J."/>
            <person name="Thomas B.C."/>
            <person name="Singh A."/>
            <person name="Wilkins M.J."/>
            <person name="Karaoz U."/>
            <person name="Brodie E.L."/>
            <person name="Williams K.H."/>
            <person name="Hubbard S.S."/>
            <person name="Banfield J.F."/>
        </authorList>
    </citation>
    <scope>NUCLEOTIDE SEQUENCE [LARGE SCALE GENOMIC DNA]</scope>
</reference>
<evidence type="ECO:0000313" key="2">
    <source>
        <dbReference type="EMBL" id="OGG59833.1"/>
    </source>
</evidence>
<keyword evidence="1" id="KW-0472">Membrane</keyword>
<feature type="transmembrane region" description="Helical" evidence="1">
    <location>
        <begin position="72"/>
        <end position="89"/>
    </location>
</feature>
<accession>A0A1F6DEH2</accession>
<gene>
    <name evidence="2" type="ORF">A2765_04575</name>
</gene>
<evidence type="ECO:0000256" key="1">
    <source>
        <dbReference type="SAM" id="Phobius"/>
    </source>
</evidence>
<protein>
    <submittedName>
        <fullName evidence="2">Uncharacterized protein</fullName>
    </submittedName>
</protein>
<dbReference type="AlphaFoldDB" id="A0A1F6DEH2"/>
<evidence type="ECO:0000313" key="3">
    <source>
        <dbReference type="Proteomes" id="UP000176377"/>
    </source>
</evidence>
<organism evidence="2 3">
    <name type="scientific">Candidatus Kaiserbacteria bacterium RIFCSPHIGHO2_01_FULL_56_24</name>
    <dbReference type="NCBI Taxonomy" id="1798487"/>
    <lineage>
        <taxon>Bacteria</taxon>
        <taxon>Candidatus Kaiseribacteriota</taxon>
    </lineage>
</organism>
<keyword evidence="1" id="KW-1133">Transmembrane helix</keyword>
<name>A0A1F6DEH2_9BACT</name>
<dbReference type="EMBL" id="MFLA01000016">
    <property type="protein sequence ID" value="OGG59833.1"/>
    <property type="molecule type" value="Genomic_DNA"/>
</dbReference>
<dbReference type="Proteomes" id="UP000176377">
    <property type="component" value="Unassembled WGS sequence"/>
</dbReference>
<sequence>MSVLLILALVAGTLHLIWESLHIRLYTGYEKMEGRLPVVVYATLGDILYTFIAIGLVALFKGSFIWFLAAQAPDYLGLAIVGFFIALFVEYKAMALKRWEYTGKMPRFLGLGLTPLLQMTVLLPLSVSIAVEIARMML</sequence>
<feature type="transmembrane region" description="Helical" evidence="1">
    <location>
        <begin position="40"/>
        <end position="60"/>
    </location>
</feature>
<proteinExistence type="predicted"/>